<evidence type="ECO:0000313" key="1">
    <source>
        <dbReference type="EMBL" id="MBK0395697.1"/>
    </source>
</evidence>
<dbReference type="SUPFAM" id="SSF64076">
    <property type="entry name" value="MTH938-like"/>
    <property type="match status" value="1"/>
</dbReference>
<dbReference type="Gene3D" id="3.40.1230.10">
    <property type="entry name" value="MTH938-like"/>
    <property type="match status" value="1"/>
</dbReference>
<proteinExistence type="predicted"/>
<reference evidence="1 2" key="1">
    <citation type="journal article" date="2021" name="Pathogens">
        <title>Isolation and Characterization of Kingella bonacorsii sp. nov., A Novel Kingella Species Detected in a Stable Periodontitis Subject.</title>
        <authorList>
            <person name="Antezack A."/>
            <person name="Boxberger M."/>
            <person name="Rolland C."/>
            <person name="Monnet-Corti V."/>
            <person name="La Scola B."/>
        </authorList>
    </citation>
    <scope>NUCLEOTIDE SEQUENCE [LARGE SCALE GENOMIC DNA]</scope>
    <source>
        <strain evidence="1 2">Marseille-Q4569</strain>
    </source>
</reference>
<dbReference type="Pfam" id="PF04430">
    <property type="entry name" value="DUF498"/>
    <property type="match status" value="1"/>
</dbReference>
<evidence type="ECO:0000313" key="2">
    <source>
        <dbReference type="Proteomes" id="UP000614058"/>
    </source>
</evidence>
<dbReference type="InterPro" id="IPR007523">
    <property type="entry name" value="NDUFAF3/AAMDC"/>
</dbReference>
<dbReference type="RefSeq" id="WP_200521742.1">
    <property type="nucleotide sequence ID" value="NZ_JAEHNZ010000001.1"/>
</dbReference>
<dbReference type="PANTHER" id="PTHR21192">
    <property type="entry name" value="NUCLEAR PROTEIN E3-3"/>
    <property type="match status" value="1"/>
</dbReference>
<dbReference type="Proteomes" id="UP000614058">
    <property type="component" value="Unassembled WGS sequence"/>
</dbReference>
<name>A0ABS1BS02_9NEIS</name>
<dbReference type="EMBL" id="JAEHNZ010000001">
    <property type="protein sequence ID" value="MBK0395697.1"/>
    <property type="molecule type" value="Genomic_DNA"/>
</dbReference>
<dbReference type="InterPro" id="IPR036748">
    <property type="entry name" value="MTH938-like_sf"/>
</dbReference>
<comment type="caution">
    <text evidence="1">The sequence shown here is derived from an EMBL/GenBank/DDBJ whole genome shotgun (WGS) entry which is preliminary data.</text>
</comment>
<organism evidence="1 2">
    <name type="scientific">Kingella bonacorsii</name>
    <dbReference type="NCBI Taxonomy" id="2796361"/>
    <lineage>
        <taxon>Bacteria</taxon>
        <taxon>Pseudomonadati</taxon>
        <taxon>Pseudomonadota</taxon>
        <taxon>Betaproteobacteria</taxon>
        <taxon>Neisseriales</taxon>
        <taxon>Neisseriaceae</taxon>
        <taxon>Kingella</taxon>
    </lineage>
</organism>
<accession>A0ABS1BS02</accession>
<gene>
    <name evidence="1" type="ORF">JDW22_03625</name>
</gene>
<protein>
    <submittedName>
        <fullName evidence="1">Mth938-like domain-containing protein</fullName>
    </submittedName>
</protein>
<keyword evidence="2" id="KW-1185">Reference proteome</keyword>
<dbReference type="PANTHER" id="PTHR21192:SF2">
    <property type="entry name" value="NADH DEHYDROGENASE [UBIQUINONE] 1 ALPHA SUBCOMPLEX ASSEMBLY FACTOR 3"/>
    <property type="match status" value="1"/>
</dbReference>
<sequence length="120" mass="12734">MQFNDQTPLAPIAIDSYTAGEIIINQTAYTHNVQLGDSVAPCPHASPHDLTLADFQAALNAGAQIILVGTGAKQQFLSPKLAAQLSAHGAALECMTTAAACRTYALLASEGRRVWAWLWV</sequence>